<reference evidence="2" key="1">
    <citation type="submission" date="2020-01" db="EMBL/GenBank/DDBJ databases">
        <authorList>
            <consortium name="DOE Joint Genome Institute"/>
            <person name="Haridas S."/>
            <person name="Albert R."/>
            <person name="Binder M."/>
            <person name="Bloem J."/>
            <person name="Labutti K."/>
            <person name="Salamov A."/>
            <person name="Andreopoulos B."/>
            <person name="Baker S.E."/>
            <person name="Barry K."/>
            <person name="Bills G."/>
            <person name="Bluhm B.H."/>
            <person name="Cannon C."/>
            <person name="Castanera R."/>
            <person name="Culley D.E."/>
            <person name="Daum C."/>
            <person name="Ezra D."/>
            <person name="Gonzalez J.B."/>
            <person name="Henrissat B."/>
            <person name="Kuo A."/>
            <person name="Liang C."/>
            <person name="Lipzen A."/>
            <person name="Lutzoni F."/>
            <person name="Magnuson J."/>
            <person name="Mondo S."/>
            <person name="Nolan M."/>
            <person name="Ohm R."/>
            <person name="Pangilinan J."/>
            <person name="Park H.-J."/>
            <person name="Ramirez L."/>
            <person name="Alfaro M."/>
            <person name="Sun H."/>
            <person name="Tritt A."/>
            <person name="Yoshinaga Y."/>
            <person name="Zwiers L.-H."/>
            <person name="Turgeon B.G."/>
            <person name="Goodwin S.B."/>
            <person name="Spatafora J.W."/>
            <person name="Crous P.W."/>
            <person name="Grigoriev I.V."/>
        </authorList>
    </citation>
    <scope>NUCLEOTIDE SEQUENCE</scope>
    <source>
        <strain evidence="2">IPT5</strain>
    </source>
</reference>
<dbReference type="Proteomes" id="UP000799423">
    <property type="component" value="Unassembled WGS sequence"/>
</dbReference>
<evidence type="ECO:0000313" key="3">
    <source>
        <dbReference type="Proteomes" id="UP000799423"/>
    </source>
</evidence>
<feature type="compositionally biased region" description="Polar residues" evidence="1">
    <location>
        <begin position="92"/>
        <end position="108"/>
    </location>
</feature>
<accession>A0A6A7BD39</accession>
<evidence type="ECO:0000313" key="2">
    <source>
        <dbReference type="EMBL" id="KAF2853280.1"/>
    </source>
</evidence>
<organism evidence="2 3">
    <name type="scientific">Plenodomus tracheiphilus IPT5</name>
    <dbReference type="NCBI Taxonomy" id="1408161"/>
    <lineage>
        <taxon>Eukaryota</taxon>
        <taxon>Fungi</taxon>
        <taxon>Dikarya</taxon>
        <taxon>Ascomycota</taxon>
        <taxon>Pezizomycotina</taxon>
        <taxon>Dothideomycetes</taxon>
        <taxon>Pleosporomycetidae</taxon>
        <taxon>Pleosporales</taxon>
        <taxon>Pleosporineae</taxon>
        <taxon>Leptosphaeriaceae</taxon>
        <taxon>Plenodomus</taxon>
    </lineage>
</organism>
<feature type="compositionally biased region" description="Basic and acidic residues" evidence="1">
    <location>
        <begin position="61"/>
        <end position="73"/>
    </location>
</feature>
<gene>
    <name evidence="2" type="ORF">T440DRAFT_322599</name>
</gene>
<feature type="compositionally biased region" description="Polar residues" evidence="1">
    <location>
        <begin position="74"/>
        <end position="84"/>
    </location>
</feature>
<sequence>MNCTWTSHPLKLTKLPCTPFQIPRSSPHPIPSETNSIHPRRQRVQVANRNMEARVITSDVQPKEPRKEIDSREQNFQNSHSIQSVCGRKQAQDQTQVIQPNPCHNTTRYPRERTP</sequence>
<evidence type="ECO:0000256" key="1">
    <source>
        <dbReference type="SAM" id="MobiDB-lite"/>
    </source>
</evidence>
<feature type="region of interest" description="Disordered" evidence="1">
    <location>
        <begin position="55"/>
        <end position="115"/>
    </location>
</feature>
<name>A0A6A7BD39_9PLEO</name>
<proteinExistence type="predicted"/>
<protein>
    <submittedName>
        <fullName evidence="2">Uncharacterized protein</fullName>
    </submittedName>
</protein>
<feature type="region of interest" description="Disordered" evidence="1">
    <location>
        <begin position="20"/>
        <end position="40"/>
    </location>
</feature>
<keyword evidence="3" id="KW-1185">Reference proteome</keyword>
<dbReference type="EMBL" id="MU006296">
    <property type="protein sequence ID" value="KAF2853280.1"/>
    <property type="molecule type" value="Genomic_DNA"/>
</dbReference>
<dbReference type="AlphaFoldDB" id="A0A6A7BD39"/>